<keyword evidence="3" id="KW-1185">Reference proteome</keyword>
<dbReference type="InParanoid" id="B0DHB7"/>
<dbReference type="EMBL" id="DS547110">
    <property type="protein sequence ID" value="EDR05986.1"/>
    <property type="molecule type" value="Genomic_DNA"/>
</dbReference>
<reference evidence="2 3" key="1">
    <citation type="journal article" date="2008" name="Nature">
        <title>The genome of Laccaria bicolor provides insights into mycorrhizal symbiosis.</title>
        <authorList>
            <person name="Martin F."/>
            <person name="Aerts A."/>
            <person name="Ahren D."/>
            <person name="Brun A."/>
            <person name="Danchin E.G.J."/>
            <person name="Duchaussoy F."/>
            <person name="Gibon J."/>
            <person name="Kohler A."/>
            <person name="Lindquist E."/>
            <person name="Pereda V."/>
            <person name="Salamov A."/>
            <person name="Shapiro H.J."/>
            <person name="Wuyts J."/>
            <person name="Blaudez D."/>
            <person name="Buee M."/>
            <person name="Brokstein P."/>
            <person name="Canbaeck B."/>
            <person name="Cohen D."/>
            <person name="Courty P.E."/>
            <person name="Coutinho P.M."/>
            <person name="Delaruelle C."/>
            <person name="Detter J.C."/>
            <person name="Deveau A."/>
            <person name="DiFazio S."/>
            <person name="Duplessis S."/>
            <person name="Fraissinet-Tachet L."/>
            <person name="Lucic E."/>
            <person name="Frey-Klett P."/>
            <person name="Fourrey C."/>
            <person name="Feussner I."/>
            <person name="Gay G."/>
            <person name="Grimwood J."/>
            <person name="Hoegger P.J."/>
            <person name="Jain P."/>
            <person name="Kilaru S."/>
            <person name="Labbe J."/>
            <person name="Lin Y.C."/>
            <person name="Legue V."/>
            <person name="Le Tacon F."/>
            <person name="Marmeisse R."/>
            <person name="Melayah D."/>
            <person name="Montanini B."/>
            <person name="Muratet M."/>
            <person name="Nehls U."/>
            <person name="Niculita-Hirzel H."/>
            <person name="Oudot-Le Secq M.P."/>
            <person name="Peter M."/>
            <person name="Quesneville H."/>
            <person name="Rajashekar B."/>
            <person name="Reich M."/>
            <person name="Rouhier N."/>
            <person name="Schmutz J."/>
            <person name="Yin T."/>
            <person name="Chalot M."/>
            <person name="Henrissat B."/>
            <person name="Kuees U."/>
            <person name="Lucas S."/>
            <person name="Van de Peer Y."/>
            <person name="Podila G.K."/>
            <person name="Polle A."/>
            <person name="Pukkila P.J."/>
            <person name="Richardson P.M."/>
            <person name="Rouze P."/>
            <person name="Sanders I.R."/>
            <person name="Stajich J.E."/>
            <person name="Tunlid A."/>
            <person name="Tuskan G."/>
            <person name="Grigoriev I.V."/>
        </authorList>
    </citation>
    <scope>NUCLEOTIDE SEQUENCE [LARGE SCALE GENOMIC DNA]</scope>
    <source>
        <strain evidence="3">S238N-H82 / ATCC MYA-4686</strain>
    </source>
</reference>
<accession>B0DHB7</accession>
<proteinExistence type="predicted"/>
<protein>
    <submittedName>
        <fullName evidence="2">Predicted protein</fullName>
    </submittedName>
</protein>
<dbReference type="GeneID" id="6079021"/>
<feature type="signal peptide" evidence="1">
    <location>
        <begin position="1"/>
        <end position="23"/>
    </location>
</feature>
<dbReference type="HOGENOM" id="CLU_1120311_0_0_1"/>
<evidence type="ECO:0000313" key="2">
    <source>
        <dbReference type="EMBL" id="EDR05986.1"/>
    </source>
</evidence>
<keyword evidence="1" id="KW-0732">Signal</keyword>
<gene>
    <name evidence="2" type="ORF">LACBIDRAFT_329188</name>
</gene>
<evidence type="ECO:0000313" key="3">
    <source>
        <dbReference type="Proteomes" id="UP000001194"/>
    </source>
</evidence>
<evidence type="ECO:0000256" key="1">
    <source>
        <dbReference type="SAM" id="SignalP"/>
    </source>
</evidence>
<name>B0DHB7_LACBS</name>
<dbReference type="OrthoDB" id="3032154at2759"/>
<sequence>MSTLSFVRFSLISIFAWLQFVVAHPVLRDVGSLGPFANRGEGKYTLDLDVYHRQVKPIFIKRFQGAFSDFTSKCGTNPDFEIDRKGIVNPNAVKGKDLCTKKRFSLDLGDVVLAHQLISDNEDDNSAVDFSGPAVQNLLEVLATWGTGIYPACVSSFQSLTLQFLGKYTLDLDVYHRQVKPIFIKRFQAAFKDFTSKCGTNPDFEIDRKGIVNPNAVKGRTLDLDVHQTTRFNSALDRASAWILSAWI</sequence>
<organism evidence="3">
    <name type="scientific">Laccaria bicolor (strain S238N-H82 / ATCC MYA-4686)</name>
    <name type="common">Bicoloured deceiver</name>
    <name type="synonym">Laccaria laccata var. bicolor</name>
    <dbReference type="NCBI Taxonomy" id="486041"/>
    <lineage>
        <taxon>Eukaryota</taxon>
        <taxon>Fungi</taxon>
        <taxon>Dikarya</taxon>
        <taxon>Basidiomycota</taxon>
        <taxon>Agaricomycotina</taxon>
        <taxon>Agaricomycetes</taxon>
        <taxon>Agaricomycetidae</taxon>
        <taxon>Agaricales</taxon>
        <taxon>Agaricineae</taxon>
        <taxon>Hydnangiaceae</taxon>
        <taxon>Laccaria</taxon>
    </lineage>
</organism>
<dbReference type="RefSeq" id="XP_001883274.1">
    <property type="nucleotide sequence ID" value="XM_001883239.1"/>
</dbReference>
<dbReference type="AlphaFoldDB" id="B0DHB7"/>
<dbReference type="KEGG" id="lbc:LACBIDRAFT_329188"/>
<feature type="chain" id="PRO_5002747227" evidence="1">
    <location>
        <begin position="24"/>
        <end position="248"/>
    </location>
</feature>
<dbReference type="Proteomes" id="UP000001194">
    <property type="component" value="Unassembled WGS sequence"/>
</dbReference>